<proteinExistence type="predicted"/>
<protein>
    <recommendedName>
        <fullName evidence="2">AB hydrolase-1 domain-containing protein</fullName>
    </recommendedName>
</protein>
<feature type="region of interest" description="Disordered" evidence="1">
    <location>
        <begin position="203"/>
        <end position="225"/>
    </location>
</feature>
<dbReference type="GO" id="GO:0003824">
    <property type="term" value="F:catalytic activity"/>
    <property type="evidence" value="ECO:0007669"/>
    <property type="project" value="UniProtKB-ARBA"/>
</dbReference>
<dbReference type="AlphaFoldDB" id="A0A7W7M9D5"/>
<dbReference type="InterPro" id="IPR000073">
    <property type="entry name" value="AB_hydrolase_1"/>
</dbReference>
<evidence type="ECO:0000259" key="2">
    <source>
        <dbReference type="Pfam" id="PF00561"/>
    </source>
</evidence>
<dbReference type="EMBL" id="JACHNB010000001">
    <property type="protein sequence ID" value="MBB4741827.1"/>
    <property type="molecule type" value="Genomic_DNA"/>
</dbReference>
<dbReference type="Proteomes" id="UP000546162">
    <property type="component" value="Unassembled WGS sequence"/>
</dbReference>
<dbReference type="RefSeq" id="WP_185042267.1">
    <property type="nucleotide sequence ID" value="NZ_BAABFG010000005.1"/>
</dbReference>
<accession>A0A7W7M9D5</accession>
<dbReference type="Gene3D" id="3.40.50.1820">
    <property type="entry name" value="alpha/beta hydrolase"/>
    <property type="match status" value="2"/>
</dbReference>
<dbReference type="Pfam" id="PF00561">
    <property type="entry name" value="Abhydrolase_1"/>
    <property type="match status" value="1"/>
</dbReference>
<sequence length="275" mass="28370">MTDELLTRSPEFTFLAAGGEAWDATVERLAHPSRILDLPSPGASGPGDNGPGSGLAPGDMAAAVVRAVAALAGGEPQILVGRALGGLTAIAVAHQRPDLVRGLVLVDVTPDSAQLWAALEETTVPTLLIRARRGGLPEMAVAEFAERVPTAWILGVDAGPDAAGENPAALARLIDRFGAGRRAATTEPVAPPAPQRAAEPIAEPLAPRQTRGLVPGQRTAGPAVRQQAGVPVIGQRMTEPTVPQQAQGPGTRQQGAGPAARRRPHRAHRSVCRPH</sequence>
<dbReference type="InterPro" id="IPR029058">
    <property type="entry name" value="AB_hydrolase_fold"/>
</dbReference>
<comment type="caution">
    <text evidence="3">The sequence shown here is derived from an EMBL/GenBank/DDBJ whole genome shotgun (WGS) entry which is preliminary data.</text>
</comment>
<dbReference type="SUPFAM" id="SSF53474">
    <property type="entry name" value="alpha/beta-Hydrolases"/>
    <property type="match status" value="1"/>
</dbReference>
<feature type="domain" description="AB hydrolase-1" evidence="2">
    <location>
        <begin position="40"/>
        <end position="125"/>
    </location>
</feature>
<evidence type="ECO:0000313" key="3">
    <source>
        <dbReference type="EMBL" id="MBB4741827.1"/>
    </source>
</evidence>
<organism evidence="3 4">
    <name type="scientific">Actinoplanes octamycinicus</name>
    <dbReference type="NCBI Taxonomy" id="135948"/>
    <lineage>
        <taxon>Bacteria</taxon>
        <taxon>Bacillati</taxon>
        <taxon>Actinomycetota</taxon>
        <taxon>Actinomycetes</taxon>
        <taxon>Micromonosporales</taxon>
        <taxon>Micromonosporaceae</taxon>
        <taxon>Actinoplanes</taxon>
    </lineage>
</organism>
<feature type="compositionally biased region" description="Low complexity" evidence="1">
    <location>
        <begin position="243"/>
        <end position="259"/>
    </location>
</feature>
<evidence type="ECO:0000256" key="1">
    <source>
        <dbReference type="SAM" id="MobiDB-lite"/>
    </source>
</evidence>
<evidence type="ECO:0000313" key="4">
    <source>
        <dbReference type="Proteomes" id="UP000546162"/>
    </source>
</evidence>
<feature type="compositionally biased region" description="Gly residues" evidence="1">
    <location>
        <begin position="44"/>
        <end position="55"/>
    </location>
</feature>
<feature type="region of interest" description="Disordered" evidence="1">
    <location>
        <begin position="237"/>
        <end position="275"/>
    </location>
</feature>
<gene>
    <name evidence="3" type="ORF">BJY16_005286</name>
</gene>
<name>A0A7W7M9D5_9ACTN</name>
<feature type="region of interest" description="Disordered" evidence="1">
    <location>
        <begin position="35"/>
        <end position="55"/>
    </location>
</feature>
<keyword evidence="4" id="KW-1185">Reference proteome</keyword>
<feature type="compositionally biased region" description="Basic residues" evidence="1">
    <location>
        <begin position="260"/>
        <end position="275"/>
    </location>
</feature>
<reference evidence="3 4" key="1">
    <citation type="submission" date="2020-08" db="EMBL/GenBank/DDBJ databases">
        <title>Sequencing the genomes of 1000 actinobacteria strains.</title>
        <authorList>
            <person name="Klenk H.-P."/>
        </authorList>
    </citation>
    <scope>NUCLEOTIDE SEQUENCE [LARGE SCALE GENOMIC DNA]</scope>
    <source>
        <strain evidence="3 4">DSM 45809</strain>
    </source>
</reference>